<comment type="caution">
    <text evidence="2">The sequence shown here is derived from an EMBL/GenBank/DDBJ whole genome shotgun (WGS) entry which is preliminary data.</text>
</comment>
<evidence type="ECO:0000313" key="2">
    <source>
        <dbReference type="EMBL" id="VVB09712.1"/>
    </source>
</evidence>
<dbReference type="Proteomes" id="UP000489600">
    <property type="component" value="Unassembled WGS sequence"/>
</dbReference>
<gene>
    <name evidence="2" type="ORF">ANE_LOCUS20156</name>
</gene>
<evidence type="ECO:0000313" key="3">
    <source>
        <dbReference type="Proteomes" id="UP000489600"/>
    </source>
</evidence>
<evidence type="ECO:0000256" key="1">
    <source>
        <dbReference type="SAM" id="MobiDB-lite"/>
    </source>
</evidence>
<reference evidence="2" key="1">
    <citation type="submission" date="2019-07" db="EMBL/GenBank/DDBJ databases">
        <authorList>
            <person name="Dittberner H."/>
        </authorList>
    </citation>
    <scope>NUCLEOTIDE SEQUENCE [LARGE SCALE GENOMIC DNA]</scope>
</reference>
<organism evidence="2 3">
    <name type="scientific">Arabis nemorensis</name>
    <dbReference type="NCBI Taxonomy" id="586526"/>
    <lineage>
        <taxon>Eukaryota</taxon>
        <taxon>Viridiplantae</taxon>
        <taxon>Streptophyta</taxon>
        <taxon>Embryophyta</taxon>
        <taxon>Tracheophyta</taxon>
        <taxon>Spermatophyta</taxon>
        <taxon>Magnoliopsida</taxon>
        <taxon>eudicotyledons</taxon>
        <taxon>Gunneridae</taxon>
        <taxon>Pentapetalae</taxon>
        <taxon>rosids</taxon>
        <taxon>malvids</taxon>
        <taxon>Brassicales</taxon>
        <taxon>Brassicaceae</taxon>
        <taxon>Arabideae</taxon>
        <taxon>Arabis</taxon>
    </lineage>
</organism>
<feature type="compositionally biased region" description="Polar residues" evidence="1">
    <location>
        <begin position="32"/>
        <end position="41"/>
    </location>
</feature>
<sequence>MQPPPVNSEANSPHHGATPHNHHHAHLIDPATGNNFFPPANQQVPTYFSPAGTQHNLLLPAVLKENPFKDYVLSHFFSPKLNALTNLFDPVTHKDPLFNLFFSDPSLPNLNPTAGNPSNYRLILT</sequence>
<protein>
    <submittedName>
        <fullName evidence="2">Uncharacterized protein</fullName>
    </submittedName>
</protein>
<accession>A0A565C7U5</accession>
<proteinExistence type="predicted"/>
<keyword evidence="3" id="KW-1185">Reference proteome</keyword>
<dbReference type="EMBL" id="CABITT030000007">
    <property type="protein sequence ID" value="VVB09712.1"/>
    <property type="molecule type" value="Genomic_DNA"/>
</dbReference>
<name>A0A565C7U5_9BRAS</name>
<feature type="region of interest" description="Disordered" evidence="1">
    <location>
        <begin position="1"/>
        <end position="41"/>
    </location>
</feature>
<dbReference type="AlphaFoldDB" id="A0A565C7U5"/>